<dbReference type="InterPro" id="IPR003661">
    <property type="entry name" value="HisK_dim/P_dom"/>
</dbReference>
<protein>
    <recommendedName>
        <fullName evidence="2">histidine kinase</fullName>
        <ecNumber evidence="2">2.7.13.3</ecNumber>
    </recommendedName>
</protein>
<keyword evidence="5" id="KW-0418">Kinase</keyword>
<keyword evidence="7" id="KW-1133">Transmembrane helix</keyword>
<dbReference type="EMBL" id="VJZN01000006">
    <property type="protein sequence ID" value="TRX08034.1"/>
    <property type="molecule type" value="Genomic_DNA"/>
</dbReference>
<evidence type="ECO:0000313" key="11">
    <source>
        <dbReference type="EMBL" id="TRX08034.1"/>
    </source>
</evidence>
<feature type="domain" description="PAS" evidence="9">
    <location>
        <begin position="289"/>
        <end position="359"/>
    </location>
</feature>
<keyword evidence="4" id="KW-0808">Transferase</keyword>
<dbReference type="InterPro" id="IPR036890">
    <property type="entry name" value="HATPase_C_sf"/>
</dbReference>
<dbReference type="PROSITE" id="PS50109">
    <property type="entry name" value="HIS_KIN"/>
    <property type="match status" value="1"/>
</dbReference>
<dbReference type="SMART" id="SM00387">
    <property type="entry name" value="HATPase_c"/>
    <property type="match status" value="1"/>
</dbReference>
<feature type="transmembrane region" description="Helical" evidence="7">
    <location>
        <begin position="41"/>
        <end position="62"/>
    </location>
</feature>
<keyword evidence="7" id="KW-0472">Membrane</keyword>
<dbReference type="SUPFAM" id="SSF47384">
    <property type="entry name" value="Homodimeric domain of signal transducing histidine kinase"/>
    <property type="match status" value="1"/>
</dbReference>
<dbReference type="SMART" id="SM00388">
    <property type="entry name" value="HisKA"/>
    <property type="match status" value="1"/>
</dbReference>
<dbReference type="RefSeq" id="WP_143386667.1">
    <property type="nucleotide sequence ID" value="NZ_VJZM01000007.1"/>
</dbReference>
<evidence type="ECO:0000256" key="1">
    <source>
        <dbReference type="ARBA" id="ARBA00000085"/>
    </source>
</evidence>
<evidence type="ECO:0000259" key="10">
    <source>
        <dbReference type="PROSITE" id="PS50113"/>
    </source>
</evidence>
<evidence type="ECO:0000313" key="12">
    <source>
        <dbReference type="Proteomes" id="UP000318528"/>
    </source>
</evidence>
<feature type="transmembrane region" description="Helical" evidence="7">
    <location>
        <begin position="180"/>
        <end position="200"/>
    </location>
</feature>
<organism evidence="11 12">
    <name type="scientific">Flavobacterium gawalongense</name>
    <dbReference type="NCBI Taxonomy" id="2594432"/>
    <lineage>
        <taxon>Bacteria</taxon>
        <taxon>Pseudomonadati</taxon>
        <taxon>Bacteroidota</taxon>
        <taxon>Flavobacteriia</taxon>
        <taxon>Flavobacteriales</taxon>
        <taxon>Flavobacteriaceae</taxon>
        <taxon>Flavobacterium</taxon>
    </lineage>
</organism>
<feature type="transmembrane region" description="Helical" evidence="7">
    <location>
        <begin position="224"/>
        <end position="242"/>
    </location>
</feature>
<dbReference type="SUPFAM" id="SSF55785">
    <property type="entry name" value="PYP-like sensor domain (PAS domain)"/>
    <property type="match status" value="3"/>
</dbReference>
<dbReference type="Gene3D" id="2.10.70.100">
    <property type="match status" value="2"/>
</dbReference>
<keyword evidence="7" id="KW-0812">Transmembrane</keyword>
<sequence length="903" mass="102575">MNKQYSLISKILAIALSFLGIIVFIGWLLDISILKSVMSGVVSMKVNTALCFILSGFTLWILNEEKQNSLKKMYSILFPSVMILIGLLTLGEYLFEINFGIDEFLFKEETRATATSDPGRMSPITAFCFILSGISLMLLYRNKAFQMFQLLSLAVFALALLTLIGYAYAVNDFQGGMASFTKMAIHTSVAFVFLSVGMLFSKSDKGIMSIFTNDGIAGITTRKLLPVIIFTPLILGWLRLIGQQAGYYGTELGVALFSFITILILMTVVFVISGTLLSIDRKRKNAEKHLKEFEHFFNNSNDLSCIANMEGYFEIINPQFVNVLGYSEKELLEHPYFYFIHPDNLDTTTQEMGKANDGGNILNFINRYRKKDGSYLWLEWHSTFNPITGKVYAIARDITERKKAEEQLFIANKELESYILQLAESEEKFRMVLDSAQIGAWDLNLVIDTAWRSILHDQIFGYENLLPEWGYEIFIKHVIPEDREYVKQRFEEAYSKGRFSMECRIKRANDNTIRWISAQGLAYKNEKGELTKMMGIVIDINDRKNSEHELEVITAKLKEAQALAKMGNWDSNLVTNTDAWSDEAFKILGLDPNTTIPSPDTYFSCIHPNDLAFVKEKVSEVFATLKGNTYNYRIKRKDGTIIHALSQSNMDFDENNNPTRFFGIIQDITEIKNAEEKLIEINKELESFSYSVSHDLRAPLRAINGYAQILNEDYGKKLDQEGMRILETIRSNATKMGTLIDDLLAFSRLGRKEIQKTEVDMDKLIESVINEMNKSITHKAEINTANLHKVKADYRLLHQVMFNLVSNAIKYSSKGENPVVRISSEEKNGDIVFSVNDNGAGFDMQYADKLFGVFQRLHSHEEFKGTGVGLAIVQRIITKHGGKVWAEGIVNKGATFHFSLTKN</sequence>
<dbReference type="PANTHER" id="PTHR43304">
    <property type="entry name" value="PHYTOCHROME-LIKE PROTEIN CPH1"/>
    <property type="match status" value="1"/>
</dbReference>
<dbReference type="Pfam" id="PF00512">
    <property type="entry name" value="HisKA"/>
    <property type="match status" value="1"/>
</dbReference>
<dbReference type="PANTHER" id="PTHR43304:SF1">
    <property type="entry name" value="PAC DOMAIN-CONTAINING PROTEIN"/>
    <property type="match status" value="1"/>
</dbReference>
<dbReference type="CDD" id="cd00082">
    <property type="entry name" value="HisKA"/>
    <property type="match status" value="1"/>
</dbReference>
<gene>
    <name evidence="11" type="ORF">FNW12_04635</name>
</gene>
<feature type="domain" description="PAC" evidence="10">
    <location>
        <begin position="628"/>
        <end position="680"/>
    </location>
</feature>
<dbReference type="PRINTS" id="PR00344">
    <property type="entry name" value="BCTRLSENSOR"/>
</dbReference>
<dbReference type="InterPro" id="IPR000700">
    <property type="entry name" value="PAS-assoc_C"/>
</dbReference>
<dbReference type="PROSITE" id="PS50113">
    <property type="entry name" value="PAC"/>
    <property type="match status" value="2"/>
</dbReference>
<dbReference type="InterPro" id="IPR005467">
    <property type="entry name" value="His_kinase_dom"/>
</dbReference>
<feature type="transmembrane region" description="Helical" evidence="7">
    <location>
        <begin position="74"/>
        <end position="95"/>
    </location>
</feature>
<dbReference type="Gene3D" id="3.30.565.10">
    <property type="entry name" value="Histidine kinase-like ATPase, C-terminal domain"/>
    <property type="match status" value="1"/>
</dbReference>
<evidence type="ECO:0000256" key="2">
    <source>
        <dbReference type="ARBA" id="ARBA00012438"/>
    </source>
</evidence>
<feature type="domain" description="PAC" evidence="10">
    <location>
        <begin position="499"/>
        <end position="552"/>
    </location>
</feature>
<keyword evidence="3" id="KW-0597">Phosphoprotein</keyword>
<accession>A0ABY3CMT9</accession>
<evidence type="ECO:0000256" key="6">
    <source>
        <dbReference type="SAM" id="Coils"/>
    </source>
</evidence>
<evidence type="ECO:0000256" key="4">
    <source>
        <dbReference type="ARBA" id="ARBA00022679"/>
    </source>
</evidence>
<feature type="transmembrane region" description="Helical" evidence="7">
    <location>
        <begin position="7"/>
        <end position="29"/>
    </location>
</feature>
<keyword evidence="12" id="KW-1185">Reference proteome</keyword>
<dbReference type="InterPro" id="IPR003594">
    <property type="entry name" value="HATPase_dom"/>
</dbReference>
<dbReference type="Gene3D" id="3.30.450.20">
    <property type="entry name" value="PAS domain"/>
    <property type="match status" value="3"/>
</dbReference>
<evidence type="ECO:0000259" key="9">
    <source>
        <dbReference type="PROSITE" id="PS50112"/>
    </source>
</evidence>
<dbReference type="InterPro" id="IPR000014">
    <property type="entry name" value="PAS"/>
</dbReference>
<evidence type="ECO:0000256" key="3">
    <source>
        <dbReference type="ARBA" id="ARBA00022553"/>
    </source>
</evidence>
<dbReference type="CDD" id="cd00130">
    <property type="entry name" value="PAS"/>
    <property type="match status" value="3"/>
</dbReference>
<comment type="caution">
    <text evidence="11">The sequence shown here is derived from an EMBL/GenBank/DDBJ whole genome shotgun (WGS) entry which is preliminary data.</text>
</comment>
<name>A0ABY3CMT9_9FLAO</name>
<dbReference type="Pfam" id="PF02518">
    <property type="entry name" value="HATPase_c"/>
    <property type="match status" value="1"/>
</dbReference>
<dbReference type="InterPro" id="IPR036097">
    <property type="entry name" value="HisK_dim/P_sf"/>
</dbReference>
<evidence type="ECO:0000256" key="7">
    <source>
        <dbReference type="SAM" id="Phobius"/>
    </source>
</evidence>
<dbReference type="SMART" id="SM00086">
    <property type="entry name" value="PAC"/>
    <property type="match status" value="3"/>
</dbReference>
<feature type="transmembrane region" description="Helical" evidence="7">
    <location>
        <begin position="147"/>
        <end position="168"/>
    </location>
</feature>
<dbReference type="SMART" id="SM00091">
    <property type="entry name" value="PAS"/>
    <property type="match status" value="2"/>
</dbReference>
<dbReference type="Pfam" id="PF08447">
    <property type="entry name" value="PAS_3"/>
    <property type="match status" value="3"/>
</dbReference>
<dbReference type="InterPro" id="IPR013655">
    <property type="entry name" value="PAS_fold_3"/>
</dbReference>
<keyword evidence="6" id="KW-0175">Coiled coil</keyword>
<feature type="domain" description="Histidine kinase" evidence="8">
    <location>
        <begin position="691"/>
        <end position="903"/>
    </location>
</feature>
<feature type="transmembrane region" description="Helical" evidence="7">
    <location>
        <begin position="254"/>
        <end position="279"/>
    </location>
</feature>
<evidence type="ECO:0000259" key="8">
    <source>
        <dbReference type="PROSITE" id="PS50109"/>
    </source>
</evidence>
<feature type="transmembrane region" description="Helical" evidence="7">
    <location>
        <begin position="121"/>
        <end position="140"/>
    </location>
</feature>
<dbReference type="Proteomes" id="UP000318528">
    <property type="component" value="Unassembled WGS sequence"/>
</dbReference>
<dbReference type="PROSITE" id="PS50112">
    <property type="entry name" value="PAS"/>
    <property type="match status" value="1"/>
</dbReference>
<comment type="catalytic activity">
    <reaction evidence="1">
        <text>ATP + protein L-histidine = ADP + protein N-phospho-L-histidine.</text>
        <dbReference type="EC" id="2.7.13.3"/>
    </reaction>
</comment>
<dbReference type="NCBIfam" id="TIGR00229">
    <property type="entry name" value="sensory_box"/>
    <property type="match status" value="3"/>
</dbReference>
<dbReference type="InterPro" id="IPR004358">
    <property type="entry name" value="Sig_transdc_His_kin-like_C"/>
</dbReference>
<reference evidence="11 12" key="1">
    <citation type="submission" date="2019-07" db="EMBL/GenBank/DDBJ databases">
        <title>Novel species of Flavobacterium.</title>
        <authorList>
            <person name="Liu Q."/>
            <person name="Xin Y.-H."/>
        </authorList>
    </citation>
    <scope>NUCLEOTIDE SEQUENCE [LARGE SCALE GENOMIC DNA]</scope>
    <source>
        <strain evidence="11 12">GSP39</strain>
    </source>
</reference>
<dbReference type="EC" id="2.7.13.3" evidence="2"/>
<dbReference type="InterPro" id="IPR001610">
    <property type="entry name" value="PAC"/>
</dbReference>
<dbReference type="InterPro" id="IPR035965">
    <property type="entry name" value="PAS-like_dom_sf"/>
</dbReference>
<dbReference type="InterPro" id="IPR052162">
    <property type="entry name" value="Sensor_kinase/Photoreceptor"/>
</dbReference>
<proteinExistence type="predicted"/>
<feature type="coiled-coil region" evidence="6">
    <location>
        <begin position="664"/>
        <end position="691"/>
    </location>
</feature>
<evidence type="ECO:0000256" key="5">
    <source>
        <dbReference type="ARBA" id="ARBA00022777"/>
    </source>
</evidence>
<dbReference type="Gene3D" id="1.10.287.130">
    <property type="match status" value="1"/>
</dbReference>
<dbReference type="SUPFAM" id="SSF55874">
    <property type="entry name" value="ATPase domain of HSP90 chaperone/DNA topoisomerase II/histidine kinase"/>
    <property type="match status" value="1"/>
</dbReference>